<dbReference type="SUPFAM" id="SSF63380">
    <property type="entry name" value="Riboflavin synthase domain-like"/>
    <property type="match status" value="1"/>
</dbReference>
<evidence type="ECO:0000256" key="1">
    <source>
        <dbReference type="ARBA" id="ARBA00001917"/>
    </source>
</evidence>
<dbReference type="SUPFAM" id="SSF52343">
    <property type="entry name" value="Ferredoxin reductase-like, C-terminal NADP-linked domain"/>
    <property type="match status" value="1"/>
</dbReference>
<dbReference type="InterPro" id="IPR001709">
    <property type="entry name" value="Flavoprot_Pyr_Nucl_cyt_Rdtase"/>
</dbReference>
<keyword evidence="5" id="KW-0813">Transport</keyword>
<dbReference type="GO" id="GO:0005829">
    <property type="term" value="C:cytosol"/>
    <property type="evidence" value="ECO:0007669"/>
    <property type="project" value="TreeGrafter"/>
</dbReference>
<name>A0A4Z0A278_9AGAM</name>
<evidence type="ECO:0000313" key="17">
    <source>
        <dbReference type="Proteomes" id="UP000298061"/>
    </source>
</evidence>
<evidence type="ECO:0000259" key="15">
    <source>
        <dbReference type="PROSITE" id="PS51384"/>
    </source>
</evidence>
<evidence type="ECO:0000256" key="9">
    <source>
        <dbReference type="ARBA" id="ARBA00022857"/>
    </source>
</evidence>
<evidence type="ECO:0000256" key="13">
    <source>
        <dbReference type="ARBA" id="ARBA00059320"/>
    </source>
</evidence>
<dbReference type="PANTHER" id="PTHR19384">
    <property type="entry name" value="NITRIC OXIDE SYNTHASE-RELATED"/>
    <property type="match status" value="1"/>
</dbReference>
<dbReference type="Gene3D" id="3.40.50.970">
    <property type="match status" value="1"/>
</dbReference>
<keyword evidence="8" id="KW-0274">FAD</keyword>
<dbReference type="Gene3D" id="3.40.50.80">
    <property type="entry name" value="Nucleotide-binding domain of ferredoxin-NADP reductase (FNR) module"/>
    <property type="match status" value="1"/>
</dbReference>
<keyword evidence="10" id="KW-0249">Electron transport</keyword>
<dbReference type="Gene3D" id="3.40.920.10">
    <property type="entry name" value="Pyruvate-ferredoxin oxidoreductase, PFOR, domain III"/>
    <property type="match status" value="1"/>
</dbReference>
<organism evidence="16 17">
    <name type="scientific">Hericium alpestre</name>
    <dbReference type="NCBI Taxonomy" id="135208"/>
    <lineage>
        <taxon>Eukaryota</taxon>
        <taxon>Fungi</taxon>
        <taxon>Dikarya</taxon>
        <taxon>Basidiomycota</taxon>
        <taxon>Agaricomycotina</taxon>
        <taxon>Agaricomycetes</taxon>
        <taxon>Russulales</taxon>
        <taxon>Hericiaceae</taxon>
        <taxon>Hericium</taxon>
    </lineage>
</organism>
<feature type="domain" description="FAD-binding FR-type" evidence="15">
    <location>
        <begin position="678"/>
        <end position="909"/>
    </location>
</feature>
<dbReference type="SUPFAM" id="SSF52922">
    <property type="entry name" value="TK C-terminal domain-like"/>
    <property type="match status" value="1"/>
</dbReference>
<feature type="region of interest" description="Disordered" evidence="14">
    <location>
        <begin position="1"/>
        <end position="26"/>
    </location>
</feature>
<dbReference type="STRING" id="135208.A0A4Z0A278"/>
<evidence type="ECO:0000313" key="16">
    <source>
        <dbReference type="EMBL" id="TFY80815.1"/>
    </source>
</evidence>
<evidence type="ECO:0000256" key="2">
    <source>
        <dbReference type="ARBA" id="ARBA00001974"/>
    </source>
</evidence>
<evidence type="ECO:0000256" key="8">
    <source>
        <dbReference type="ARBA" id="ARBA00022827"/>
    </source>
</evidence>
<proteinExistence type="predicted"/>
<dbReference type="Pfam" id="PF00667">
    <property type="entry name" value="FAD_binding_1"/>
    <property type="match status" value="1"/>
</dbReference>
<sequence length="1063" mass="115110">MTVDNSTPLSASTTLTPPSPDPDSLSPSEVLKIVTKPALAASEVIELVSSRSASTSTVFIYDLAEQVGFGSLAKSWAQTDAASAPVISLQTRAGAGLSLVGRLSQGTSKDAANGSVLTAYTTPTGLAEMIPSLTYLPEPTPSSRLILQIPTVTPVGEKFALSPTLSPLNPVLSILPDSFTVILSATPQESVDLAVAAYRLPSHVIHLFDHHSSARELGRLNIPEFPSKHEVGESVEQVLQDAGYSHFDYTGDKEASTVLVALNGSLALAAQAIANRTTGLGVLTVRVLRPWNEEAFKAVLPSSAVHIHVLDDVAVGSSQGLLYVSVFSTLLDPLSPGPKVHAQALSPSRTQGFFKTPSSFIQFLSSLLPTPLDSSVSLEPATKIKLLFFSSPGSPLSSVPEVVETTFLSGSSMTSRFLTEHDVFSRPGGITADRLLLLPKDAPPEFVPLPLTVPISDNSKGVSTFLAVLDQTLLKFHSLLIHAQPGSLVLVASNWTGPELVSNLHSDVIKLVKERNLRLCMIDATGIATQLAGAEGRLHSSLQRIAVHLAFLRLYLGTAASEAAVLKIVKDTYPEALRSLDLVKINARVWAGLVEVDVSGVPEKSSDEHEAALKNFEFNAISVSMENGETIVNGARLASWHDAAKHLIFPAPFDVPREPAPEGDEFPQIPSLRPELPERTFLVTCSVNRRLTPQEYGRNIFHLEFDTSGTGLKYSIGEALGVHGWNDETEVLDFCSFYGVDPNRLIMIPVPGSDKKVYTRTVFQALQQQIDLFGKPPKSFYSDLSEYATLSSDKHALQFIGSPEGSSTFKKLSEKDTVTFADVLRRYTSARPGIEVLCELIADIKPRHYSIASAQSVVGDRVDLLVVTLLTLGHLGSPRYGQCTRYLANLKIGQKVTVSIKPSVMKLPPDNTQPLIMAGLGTGAAPFRAFLQHRAMLFEQGVPVGPAYYYFGSRHQSQEYLYGEEIEAFIADGIISKAGLAFSRDTAKKVYIQHKMLEDAEDLARMLRVENGVFYLCGPTWPVPDVYEALVNALVKHHNLDITGAGDYLEGLKEEERYVLEVY</sequence>
<dbReference type="PROSITE" id="PS51384">
    <property type="entry name" value="FAD_FR"/>
    <property type="match status" value="1"/>
</dbReference>
<keyword evidence="11" id="KW-0560">Oxidoreductase</keyword>
<dbReference type="InterPro" id="IPR009014">
    <property type="entry name" value="Transketo_C/PFOR_II"/>
</dbReference>
<dbReference type="InterPro" id="IPR017927">
    <property type="entry name" value="FAD-bd_FR_type"/>
</dbReference>
<dbReference type="CDD" id="cd06207">
    <property type="entry name" value="CyPoR_like"/>
    <property type="match status" value="1"/>
</dbReference>
<dbReference type="PANTHER" id="PTHR19384:SF109">
    <property type="entry name" value="SULFITE REDUCTASE [NADPH] FLAVOPROTEIN COMPONENT"/>
    <property type="match status" value="1"/>
</dbReference>
<evidence type="ECO:0000256" key="7">
    <source>
        <dbReference type="ARBA" id="ARBA00022643"/>
    </source>
</evidence>
<keyword evidence="6" id="KW-0285">Flavoprotein</keyword>
<reference evidence="16 17" key="1">
    <citation type="submission" date="2019-02" db="EMBL/GenBank/DDBJ databases">
        <title>Genome sequencing of the rare red list fungi Hericium alpestre (H. flagellum).</title>
        <authorList>
            <person name="Buettner E."/>
            <person name="Kellner H."/>
        </authorList>
    </citation>
    <scope>NUCLEOTIDE SEQUENCE [LARGE SCALE GENOMIC DNA]</scope>
    <source>
        <strain evidence="16 17">DSM 108284</strain>
    </source>
</reference>
<evidence type="ECO:0000256" key="4">
    <source>
        <dbReference type="ARBA" id="ARBA00012604"/>
    </source>
</evidence>
<dbReference type="InterPro" id="IPR002869">
    <property type="entry name" value="Pyrv_flavodox_OxRed_cen"/>
</dbReference>
<evidence type="ECO:0000256" key="14">
    <source>
        <dbReference type="SAM" id="MobiDB-lite"/>
    </source>
</evidence>
<dbReference type="GO" id="GO:0050660">
    <property type="term" value="F:flavin adenine dinucleotide binding"/>
    <property type="evidence" value="ECO:0007669"/>
    <property type="project" value="TreeGrafter"/>
</dbReference>
<evidence type="ECO:0000256" key="10">
    <source>
        <dbReference type="ARBA" id="ARBA00022982"/>
    </source>
</evidence>
<dbReference type="InterPro" id="IPR003097">
    <property type="entry name" value="CysJ-like_FAD-binding"/>
</dbReference>
<dbReference type="FunFam" id="1.20.990.10:FF:000010">
    <property type="entry name" value="Sulfite reductase [NADPH] flavoprotein component"/>
    <property type="match status" value="1"/>
</dbReference>
<dbReference type="InterPro" id="IPR001433">
    <property type="entry name" value="OxRdtase_FAD/NAD-bd"/>
</dbReference>
<dbReference type="OrthoDB" id="1856718at2759"/>
<gene>
    <name evidence="16" type="ORF">EWM64_g3197</name>
</gene>
<comment type="cofactor">
    <cofactor evidence="2">
        <name>FAD</name>
        <dbReference type="ChEBI" id="CHEBI:57692"/>
    </cofactor>
</comment>
<dbReference type="GO" id="GO:0004783">
    <property type="term" value="F:sulfite reductase (NADPH) activity"/>
    <property type="evidence" value="ECO:0007669"/>
    <property type="project" value="UniProtKB-EC"/>
</dbReference>
<keyword evidence="17" id="KW-1185">Reference proteome</keyword>
<dbReference type="InterPro" id="IPR039261">
    <property type="entry name" value="FNR_nucleotide-bd"/>
</dbReference>
<evidence type="ECO:0000256" key="6">
    <source>
        <dbReference type="ARBA" id="ARBA00022630"/>
    </source>
</evidence>
<keyword evidence="7" id="KW-0288">FMN</keyword>
<comment type="cofactor">
    <cofactor evidence="1">
        <name>FMN</name>
        <dbReference type="ChEBI" id="CHEBI:58210"/>
    </cofactor>
</comment>
<protein>
    <recommendedName>
        <fullName evidence="4">assimilatory sulfite reductase (NADPH)</fullName>
        <ecNumber evidence="4">1.8.1.2</ecNumber>
    </recommendedName>
</protein>
<dbReference type="Pfam" id="PF00175">
    <property type="entry name" value="NAD_binding_1"/>
    <property type="match status" value="1"/>
</dbReference>
<evidence type="ECO:0000256" key="5">
    <source>
        <dbReference type="ARBA" id="ARBA00022448"/>
    </source>
</evidence>
<dbReference type="EMBL" id="SFCI01000284">
    <property type="protein sequence ID" value="TFY80815.1"/>
    <property type="molecule type" value="Genomic_DNA"/>
</dbReference>
<evidence type="ECO:0000256" key="3">
    <source>
        <dbReference type="ARBA" id="ARBA00004774"/>
    </source>
</evidence>
<dbReference type="Gene3D" id="2.40.30.10">
    <property type="entry name" value="Translation factors"/>
    <property type="match status" value="1"/>
</dbReference>
<comment type="function">
    <text evidence="13">This enzyme catalyzes the 6-electron reduction of sulfite to sulfide. This is one of several activities required for the biosynthesis of L-cysteine from sulfate.</text>
</comment>
<evidence type="ECO:0000256" key="12">
    <source>
        <dbReference type="ARBA" id="ARBA00052219"/>
    </source>
</evidence>
<comment type="catalytic activity">
    <reaction evidence="12">
        <text>hydrogen sulfide + 3 NADP(+) + 3 H2O = sulfite + 3 NADPH + 4 H(+)</text>
        <dbReference type="Rhea" id="RHEA:13801"/>
        <dbReference type="ChEBI" id="CHEBI:15377"/>
        <dbReference type="ChEBI" id="CHEBI:15378"/>
        <dbReference type="ChEBI" id="CHEBI:17359"/>
        <dbReference type="ChEBI" id="CHEBI:29919"/>
        <dbReference type="ChEBI" id="CHEBI:57783"/>
        <dbReference type="ChEBI" id="CHEBI:58349"/>
        <dbReference type="EC" id="1.8.1.2"/>
    </reaction>
</comment>
<comment type="caution">
    <text evidence="16">The sequence shown here is derived from an EMBL/GenBank/DDBJ whole genome shotgun (WGS) entry which is preliminary data.</text>
</comment>
<keyword evidence="9" id="KW-0521">NADP</keyword>
<dbReference type="SUPFAM" id="SSF53323">
    <property type="entry name" value="Pyruvate-ferredoxin oxidoreductase, PFOR, domain III"/>
    <property type="match status" value="1"/>
</dbReference>
<accession>A0A4Z0A278</accession>
<dbReference type="InterPro" id="IPR017938">
    <property type="entry name" value="Riboflavin_synthase-like_b-brl"/>
</dbReference>
<dbReference type="InterPro" id="IPR023173">
    <property type="entry name" value="NADPH_Cyt_P450_Rdtase_alpha"/>
</dbReference>
<evidence type="ECO:0000256" key="11">
    <source>
        <dbReference type="ARBA" id="ARBA00023002"/>
    </source>
</evidence>
<dbReference type="PRINTS" id="PR00371">
    <property type="entry name" value="FPNCR"/>
</dbReference>
<dbReference type="EC" id="1.8.1.2" evidence="4"/>
<comment type="pathway">
    <text evidence="3">Sulfur metabolism; hydrogen sulfide biosynthesis; hydrogen sulfide from sulfite (NADPH route): step 1/1.</text>
</comment>
<dbReference type="Proteomes" id="UP000298061">
    <property type="component" value="Unassembled WGS sequence"/>
</dbReference>
<dbReference type="Gene3D" id="1.20.990.10">
    <property type="entry name" value="NADPH-cytochrome p450 Reductase, Chain A, domain 3"/>
    <property type="match status" value="1"/>
</dbReference>
<dbReference type="GO" id="GO:0010181">
    <property type="term" value="F:FMN binding"/>
    <property type="evidence" value="ECO:0007669"/>
    <property type="project" value="TreeGrafter"/>
</dbReference>
<dbReference type="AlphaFoldDB" id="A0A4Z0A278"/>